<name>A0ABU6R3K5_9FABA</name>
<dbReference type="Gene3D" id="1.20.1280.50">
    <property type="match status" value="1"/>
</dbReference>
<dbReference type="InterPro" id="IPR036047">
    <property type="entry name" value="F-box-like_dom_sf"/>
</dbReference>
<dbReference type="PANTHER" id="PTHR31900">
    <property type="entry name" value="F-BOX/RNI SUPERFAMILY PROTEIN-RELATED"/>
    <property type="match status" value="1"/>
</dbReference>
<dbReference type="Pfam" id="PF00646">
    <property type="entry name" value="F-box"/>
    <property type="match status" value="1"/>
</dbReference>
<dbReference type="Pfam" id="PF08387">
    <property type="entry name" value="FBD"/>
    <property type="match status" value="1"/>
</dbReference>
<dbReference type="SMART" id="SM00579">
    <property type="entry name" value="FBD"/>
    <property type="match status" value="1"/>
</dbReference>
<evidence type="ECO:0000313" key="3">
    <source>
        <dbReference type="Proteomes" id="UP001341840"/>
    </source>
</evidence>
<dbReference type="SUPFAM" id="SSF81383">
    <property type="entry name" value="F-box domain"/>
    <property type="match status" value="1"/>
</dbReference>
<dbReference type="InterPro" id="IPR050232">
    <property type="entry name" value="FBL13/AtMIF1-like"/>
</dbReference>
<dbReference type="InterPro" id="IPR001810">
    <property type="entry name" value="F-box_dom"/>
</dbReference>
<dbReference type="Proteomes" id="UP001341840">
    <property type="component" value="Unassembled WGS sequence"/>
</dbReference>
<evidence type="ECO:0000313" key="2">
    <source>
        <dbReference type="EMBL" id="MED6118155.1"/>
    </source>
</evidence>
<sequence length="464" mass="53116">MDSGSSSYEHGSLKMQKQNNEGEDIISKLPEYIISSILSFLPTKYAVRTTVLSKAWMNLWTSITSLDINDTDVVYDVPEKYVPEEHFQTFINRSLLLTKIPRLESFSFSIQDYHYMSHLNNWIASALNRLLKKLCIKSEQKLRFSFVTSQCLEELLICMSNCSANIKVPLSHVHLGQLRFLTLHEVEFSCSKEDLELSLPLLRKLKTVNCIWLGSVNCVTFNAPLLETVDITQHKESSSQNGRRVIKFSALHLREFSYRHYGYLSRYITMIDPSSAQNASATLVFRRSDETKRVSSKARCGAFLLLKQFSQVGYLKFGGPYVLGEQVPLLPEFGMLSHLEITSITLEFLIGLLSKTPILNTLIVGRPKPKSDKALLESADVVPDCLRYTLQVVKFRDFLGNERELCLAKFLMENGYVLKKMSFSLSFFVESEDIEELKEKLFALKKCSISTVVEVLKEDYCNFW</sequence>
<dbReference type="PANTHER" id="PTHR31900:SF32">
    <property type="entry name" value="F-BOX_RNI_FBD-LIKE DOMAIN PROTEIN"/>
    <property type="match status" value="1"/>
</dbReference>
<proteinExistence type="predicted"/>
<protein>
    <recommendedName>
        <fullName evidence="1">FBD domain-containing protein</fullName>
    </recommendedName>
</protein>
<evidence type="ECO:0000259" key="1">
    <source>
        <dbReference type="SMART" id="SM00579"/>
    </source>
</evidence>
<feature type="domain" description="FBD" evidence="1">
    <location>
        <begin position="384"/>
        <end position="456"/>
    </location>
</feature>
<dbReference type="InterPro" id="IPR053781">
    <property type="entry name" value="F-box_AtFBL13-like"/>
</dbReference>
<reference evidence="2 3" key="1">
    <citation type="journal article" date="2023" name="Plants (Basel)">
        <title>Bridging the Gap: Combining Genomics and Transcriptomics Approaches to Understand Stylosanthes scabra, an Orphan Legume from the Brazilian Caatinga.</title>
        <authorList>
            <person name="Ferreira-Neto J.R.C."/>
            <person name="da Silva M.D."/>
            <person name="Binneck E."/>
            <person name="de Melo N.F."/>
            <person name="da Silva R.H."/>
            <person name="de Melo A.L.T.M."/>
            <person name="Pandolfi V."/>
            <person name="Bustamante F.O."/>
            <person name="Brasileiro-Vidal A.C."/>
            <person name="Benko-Iseppon A.M."/>
        </authorList>
    </citation>
    <scope>NUCLEOTIDE SEQUENCE [LARGE SCALE GENOMIC DNA]</scope>
    <source>
        <tissue evidence="2">Leaves</tissue>
    </source>
</reference>
<gene>
    <name evidence="2" type="ORF">PIB30_000137</name>
</gene>
<accession>A0ABU6R3K5</accession>
<dbReference type="EMBL" id="JASCZI010030209">
    <property type="protein sequence ID" value="MED6118155.1"/>
    <property type="molecule type" value="Genomic_DNA"/>
</dbReference>
<dbReference type="InterPro" id="IPR006566">
    <property type="entry name" value="FBD"/>
</dbReference>
<dbReference type="CDD" id="cd22160">
    <property type="entry name" value="F-box_AtFBL13-like"/>
    <property type="match status" value="1"/>
</dbReference>
<organism evidence="2 3">
    <name type="scientific">Stylosanthes scabra</name>
    <dbReference type="NCBI Taxonomy" id="79078"/>
    <lineage>
        <taxon>Eukaryota</taxon>
        <taxon>Viridiplantae</taxon>
        <taxon>Streptophyta</taxon>
        <taxon>Embryophyta</taxon>
        <taxon>Tracheophyta</taxon>
        <taxon>Spermatophyta</taxon>
        <taxon>Magnoliopsida</taxon>
        <taxon>eudicotyledons</taxon>
        <taxon>Gunneridae</taxon>
        <taxon>Pentapetalae</taxon>
        <taxon>rosids</taxon>
        <taxon>fabids</taxon>
        <taxon>Fabales</taxon>
        <taxon>Fabaceae</taxon>
        <taxon>Papilionoideae</taxon>
        <taxon>50 kb inversion clade</taxon>
        <taxon>dalbergioids sensu lato</taxon>
        <taxon>Dalbergieae</taxon>
        <taxon>Pterocarpus clade</taxon>
        <taxon>Stylosanthes</taxon>
    </lineage>
</organism>
<keyword evidence="3" id="KW-1185">Reference proteome</keyword>
<comment type="caution">
    <text evidence="2">The sequence shown here is derived from an EMBL/GenBank/DDBJ whole genome shotgun (WGS) entry which is preliminary data.</text>
</comment>